<dbReference type="AlphaFoldDB" id="A0A856MHU1"/>
<sequence>MFNWLKRILSVFLIALIITLHLSFTSAAPAFASTPLDFISPKYIEKLLFNKQLVKDAKNFLEITPETICRAYSDKLTGTDNSTWEAIEKGAISTFTITKAVASASTAGAGALAGYAGTASAVSQLGLGGLTTALAGMMGSSVAGAAATAVVTSAVGGPLVMGALLVGGTGAVAFGSDKLLRLGFEHLGNWAESYCSLSAAFKSHDDVAIAAH</sequence>
<evidence type="ECO:0000313" key="2">
    <source>
        <dbReference type="Proteomes" id="UP000503129"/>
    </source>
</evidence>
<dbReference type="Proteomes" id="UP000503129">
    <property type="component" value="Chromosome"/>
</dbReference>
<dbReference type="KEGG" id="bsen:DP114_21550"/>
<dbReference type="EMBL" id="CP030118">
    <property type="protein sequence ID" value="QDL10132.1"/>
    <property type="molecule type" value="Genomic_DNA"/>
</dbReference>
<dbReference type="RefSeq" id="WP_169264351.1">
    <property type="nucleotide sequence ID" value="NZ_CAWOXK010000001.1"/>
</dbReference>
<reference evidence="1 2" key="1">
    <citation type="submission" date="2018-06" db="EMBL/GenBank/DDBJ databases">
        <title>Comparative genomics of Brasilonema spp. strains.</title>
        <authorList>
            <person name="Alvarenga D.O."/>
            <person name="Fiore M.F."/>
            <person name="Varani A.M."/>
        </authorList>
    </citation>
    <scope>NUCLEOTIDE SEQUENCE [LARGE SCALE GENOMIC DNA]</scope>
    <source>
        <strain evidence="1 2">CENA114</strain>
    </source>
</reference>
<accession>A0A856MHU1</accession>
<protein>
    <submittedName>
        <fullName evidence="1">Uncharacterized protein</fullName>
    </submittedName>
</protein>
<name>A0A856MHU1_9CYAN</name>
<keyword evidence="2" id="KW-1185">Reference proteome</keyword>
<proteinExistence type="predicted"/>
<gene>
    <name evidence="1" type="ORF">DP114_21550</name>
</gene>
<evidence type="ECO:0000313" key="1">
    <source>
        <dbReference type="EMBL" id="QDL10132.1"/>
    </source>
</evidence>
<organism evidence="1 2">
    <name type="scientific">Brasilonema sennae CENA114</name>
    <dbReference type="NCBI Taxonomy" id="415709"/>
    <lineage>
        <taxon>Bacteria</taxon>
        <taxon>Bacillati</taxon>
        <taxon>Cyanobacteriota</taxon>
        <taxon>Cyanophyceae</taxon>
        <taxon>Nostocales</taxon>
        <taxon>Scytonemataceae</taxon>
        <taxon>Brasilonema</taxon>
        <taxon>Bromeliae group (in: Brasilonema)</taxon>
    </lineage>
</organism>